<evidence type="ECO:0000256" key="11">
    <source>
        <dbReference type="SAM" id="MobiDB-lite"/>
    </source>
</evidence>
<keyword evidence="7" id="KW-1133">Transmembrane helix</keyword>
<dbReference type="Pfam" id="PF08407">
    <property type="entry name" value="Chitin_synth_1N"/>
    <property type="match status" value="1"/>
</dbReference>
<keyword evidence="6" id="KW-0812">Transmembrane</keyword>
<keyword evidence="3 10" id="KW-1003">Cell membrane</keyword>
<evidence type="ECO:0000256" key="8">
    <source>
        <dbReference type="ARBA" id="ARBA00023136"/>
    </source>
</evidence>
<feature type="region of interest" description="Disordered" evidence="11">
    <location>
        <begin position="1"/>
        <end position="27"/>
    </location>
</feature>
<evidence type="ECO:0000256" key="9">
    <source>
        <dbReference type="ARBA" id="ARBA00023316"/>
    </source>
</evidence>
<comment type="subcellular location">
    <subcellularLocation>
        <location evidence="1 10">Cell membrane</location>
        <topology evidence="1 10">Multi-pass membrane protein</topology>
    </subcellularLocation>
</comment>
<comment type="function">
    <text evidence="10">Polymerizes chitin, a structural polymer of the cell wall and septum, by transferring the sugar moiety of UDP-GlcNAc to the non-reducing end of the growing chitin polymer.</text>
</comment>
<accession>A0A9N9A6M4</accession>
<keyword evidence="14" id="KW-1185">Reference proteome</keyword>
<keyword evidence="9 10" id="KW-0961">Cell wall biogenesis/degradation</keyword>
<dbReference type="GO" id="GO:0006031">
    <property type="term" value="P:chitin biosynthetic process"/>
    <property type="evidence" value="ECO:0007669"/>
    <property type="project" value="UniProtKB-UniRule"/>
</dbReference>
<name>A0A9N9A6M4_9GLOM</name>
<dbReference type="OrthoDB" id="2432009at2759"/>
<proteinExistence type="inferred from homology"/>
<evidence type="ECO:0000256" key="6">
    <source>
        <dbReference type="ARBA" id="ARBA00022692"/>
    </source>
</evidence>
<evidence type="ECO:0000256" key="7">
    <source>
        <dbReference type="ARBA" id="ARBA00022989"/>
    </source>
</evidence>
<reference evidence="13" key="1">
    <citation type="submission" date="2021-06" db="EMBL/GenBank/DDBJ databases">
        <authorList>
            <person name="Kallberg Y."/>
            <person name="Tangrot J."/>
            <person name="Rosling A."/>
        </authorList>
    </citation>
    <scope>NUCLEOTIDE SEQUENCE</scope>
    <source>
        <strain evidence="13">MA453B</strain>
    </source>
</reference>
<comment type="caution">
    <text evidence="13">The sequence shown here is derived from an EMBL/GenBank/DDBJ whole genome shotgun (WGS) entry which is preliminary data.</text>
</comment>
<comment type="catalytic activity">
    <reaction evidence="10">
        <text>[(1-&gt;4)-N-acetyl-beta-D-glucosaminyl](n) + UDP-N-acetyl-alpha-D-glucosamine = [(1-&gt;4)-N-acetyl-beta-D-glucosaminyl](n+1) + UDP + H(+)</text>
        <dbReference type="Rhea" id="RHEA:16637"/>
        <dbReference type="Rhea" id="RHEA-COMP:9593"/>
        <dbReference type="Rhea" id="RHEA-COMP:9595"/>
        <dbReference type="ChEBI" id="CHEBI:15378"/>
        <dbReference type="ChEBI" id="CHEBI:17029"/>
        <dbReference type="ChEBI" id="CHEBI:57705"/>
        <dbReference type="ChEBI" id="CHEBI:58223"/>
        <dbReference type="EC" id="2.4.1.16"/>
    </reaction>
</comment>
<dbReference type="Proteomes" id="UP000789405">
    <property type="component" value="Unassembled WGS sequence"/>
</dbReference>
<protein>
    <recommendedName>
        <fullName evidence="2 10">Chitin synthase</fullName>
        <ecNumber evidence="2 10">2.4.1.16</ecNumber>
    </recommendedName>
</protein>
<dbReference type="EMBL" id="CAJVPY010001389">
    <property type="protein sequence ID" value="CAG8519913.1"/>
    <property type="molecule type" value="Genomic_DNA"/>
</dbReference>
<evidence type="ECO:0000313" key="13">
    <source>
        <dbReference type="EMBL" id="CAG8519913.1"/>
    </source>
</evidence>
<evidence type="ECO:0000256" key="10">
    <source>
        <dbReference type="RuleBase" id="RU366040"/>
    </source>
</evidence>
<evidence type="ECO:0000256" key="4">
    <source>
        <dbReference type="ARBA" id="ARBA00022676"/>
    </source>
</evidence>
<dbReference type="AlphaFoldDB" id="A0A9N9A6M4"/>
<evidence type="ECO:0000259" key="12">
    <source>
        <dbReference type="Pfam" id="PF08407"/>
    </source>
</evidence>
<feature type="domain" description="Chitin synthase N-terminal" evidence="12">
    <location>
        <begin position="35"/>
        <end position="96"/>
    </location>
</feature>
<organism evidence="13 14">
    <name type="scientific">Dentiscutata erythropus</name>
    <dbReference type="NCBI Taxonomy" id="1348616"/>
    <lineage>
        <taxon>Eukaryota</taxon>
        <taxon>Fungi</taxon>
        <taxon>Fungi incertae sedis</taxon>
        <taxon>Mucoromycota</taxon>
        <taxon>Glomeromycotina</taxon>
        <taxon>Glomeromycetes</taxon>
        <taxon>Diversisporales</taxon>
        <taxon>Gigasporaceae</taxon>
        <taxon>Dentiscutata</taxon>
    </lineage>
</organism>
<dbReference type="InterPro" id="IPR004835">
    <property type="entry name" value="Chitin_synth"/>
</dbReference>
<feature type="compositionally biased region" description="Basic and acidic residues" evidence="11">
    <location>
        <begin position="1"/>
        <end position="24"/>
    </location>
</feature>
<evidence type="ECO:0000313" key="14">
    <source>
        <dbReference type="Proteomes" id="UP000789405"/>
    </source>
</evidence>
<gene>
    <name evidence="13" type="ORF">DERYTH_LOCUS3817</name>
</gene>
<keyword evidence="8" id="KW-0472">Membrane</keyword>
<dbReference type="GO" id="GO:0004100">
    <property type="term" value="F:chitin synthase activity"/>
    <property type="evidence" value="ECO:0007669"/>
    <property type="project" value="UniProtKB-UniRule"/>
</dbReference>
<sequence length="429" mass="49381">MIHIDPKEPSEQESYQQKRDEFKDPIGQTPYRHESVELLNGNLIISCSIPENILKNISHNSEEFTHLRYTACTSKPETFKEKGLILRQIEYKRKTELFILINMCDDNEILLSHTLDGIIENITYLCSISDSPTWGNDGWEKVVICIISNGRSDINEHVLAYFNVLGVYQNNIAKSKVNNKAVEAHIYEYTTLISVKHFKNSVEMKIDEGIAPAQILFCLTEQSKHSDDSSQWFFNAFCPILNPKLCVLIDVGVKPGYGSLYALWNAFSINPEIAGACGNIEITKDGYRSKLLNPIVGAQIFNYKLIYILDKPFESIFGYISSLSEGFSTYRYSALQSCTNNICLSNEHALNFDLVTRHNHHWKLHYVKSAHAETNIPENLPELIHQQKRHINKSFLASFYAFTHFYYIWKNRHYILQDLFANKSYIPAL</sequence>
<dbReference type="GO" id="GO:0005886">
    <property type="term" value="C:plasma membrane"/>
    <property type="evidence" value="ECO:0007669"/>
    <property type="project" value="UniProtKB-SubCell"/>
</dbReference>
<comment type="similarity">
    <text evidence="10">Belongs to the chitin synthase family.</text>
</comment>
<evidence type="ECO:0000256" key="2">
    <source>
        <dbReference type="ARBA" id="ARBA00012543"/>
    </source>
</evidence>
<evidence type="ECO:0000256" key="1">
    <source>
        <dbReference type="ARBA" id="ARBA00004651"/>
    </source>
</evidence>
<dbReference type="PANTHER" id="PTHR22914:SF9">
    <property type="entry name" value="CHITIN SYNTHASE 1"/>
    <property type="match status" value="1"/>
</dbReference>
<evidence type="ECO:0000256" key="3">
    <source>
        <dbReference type="ARBA" id="ARBA00022475"/>
    </source>
</evidence>
<dbReference type="GO" id="GO:0071555">
    <property type="term" value="P:cell wall organization"/>
    <property type="evidence" value="ECO:0007669"/>
    <property type="project" value="UniProtKB-KW"/>
</dbReference>
<evidence type="ECO:0000256" key="5">
    <source>
        <dbReference type="ARBA" id="ARBA00022679"/>
    </source>
</evidence>
<dbReference type="GO" id="GO:0030428">
    <property type="term" value="C:cell septum"/>
    <property type="evidence" value="ECO:0007669"/>
    <property type="project" value="TreeGrafter"/>
</dbReference>
<dbReference type="EC" id="2.4.1.16" evidence="2 10"/>
<dbReference type="InterPro" id="IPR013616">
    <property type="entry name" value="Chitin_synth_N"/>
</dbReference>
<keyword evidence="4 10" id="KW-0328">Glycosyltransferase</keyword>
<keyword evidence="5 10" id="KW-0808">Transferase</keyword>
<dbReference type="Pfam" id="PF01644">
    <property type="entry name" value="Chitin_synth_1"/>
    <property type="match status" value="2"/>
</dbReference>
<dbReference type="PANTHER" id="PTHR22914">
    <property type="entry name" value="CHITIN SYNTHASE"/>
    <property type="match status" value="1"/>
</dbReference>